<feature type="compositionally biased region" description="Low complexity" evidence="1">
    <location>
        <begin position="143"/>
        <end position="160"/>
    </location>
</feature>
<evidence type="ECO:0000313" key="2">
    <source>
        <dbReference type="EMBL" id="KIJ43367.1"/>
    </source>
</evidence>
<reference evidence="2 3" key="1">
    <citation type="submission" date="2014-06" db="EMBL/GenBank/DDBJ databases">
        <title>Evolutionary Origins and Diversification of the Mycorrhizal Mutualists.</title>
        <authorList>
            <consortium name="DOE Joint Genome Institute"/>
            <consortium name="Mycorrhizal Genomics Consortium"/>
            <person name="Kohler A."/>
            <person name="Kuo A."/>
            <person name="Nagy L.G."/>
            <person name="Floudas D."/>
            <person name="Copeland A."/>
            <person name="Barry K.W."/>
            <person name="Cichocki N."/>
            <person name="Veneault-Fourrey C."/>
            <person name="LaButti K."/>
            <person name="Lindquist E.A."/>
            <person name="Lipzen A."/>
            <person name="Lundell T."/>
            <person name="Morin E."/>
            <person name="Murat C."/>
            <person name="Riley R."/>
            <person name="Ohm R."/>
            <person name="Sun H."/>
            <person name="Tunlid A."/>
            <person name="Henrissat B."/>
            <person name="Grigoriev I.V."/>
            <person name="Hibbett D.S."/>
            <person name="Martin F."/>
        </authorList>
    </citation>
    <scope>NUCLEOTIDE SEQUENCE [LARGE SCALE GENOMIC DNA]</scope>
    <source>
        <strain evidence="2 3">SS14</strain>
    </source>
</reference>
<dbReference type="HOGENOM" id="CLU_597394_0_0_1"/>
<protein>
    <submittedName>
        <fullName evidence="2">Uncharacterized protein</fullName>
    </submittedName>
</protein>
<feature type="region of interest" description="Disordered" evidence="1">
    <location>
        <begin position="68"/>
        <end position="167"/>
    </location>
</feature>
<evidence type="ECO:0000313" key="3">
    <source>
        <dbReference type="Proteomes" id="UP000054279"/>
    </source>
</evidence>
<dbReference type="Proteomes" id="UP000054279">
    <property type="component" value="Unassembled WGS sequence"/>
</dbReference>
<dbReference type="EMBL" id="KN837123">
    <property type="protein sequence ID" value="KIJ43367.1"/>
    <property type="molecule type" value="Genomic_DNA"/>
</dbReference>
<dbReference type="Pfam" id="PF02992">
    <property type="entry name" value="Transposase_21"/>
    <property type="match status" value="1"/>
</dbReference>
<evidence type="ECO:0000256" key="1">
    <source>
        <dbReference type="SAM" id="MobiDB-lite"/>
    </source>
</evidence>
<dbReference type="AlphaFoldDB" id="A0A0C9VN54"/>
<dbReference type="InterPro" id="IPR004242">
    <property type="entry name" value="Transposase_21"/>
</dbReference>
<accession>A0A0C9VN54</accession>
<gene>
    <name evidence="2" type="ORF">M422DRAFT_253247</name>
</gene>
<keyword evidence="3" id="KW-1185">Reference proteome</keyword>
<feature type="compositionally biased region" description="Basic and acidic residues" evidence="1">
    <location>
        <begin position="118"/>
        <end position="131"/>
    </location>
</feature>
<sequence>MANTHLCCCQCGRKVSQRTEFRHLQGSAPITVLTLTRHPDLVLAIETLPKVKRILPLVQTVFRDLPIAPQPTQHSNNVPEPEQEVSQDEDRGRGSNRDLGVQPQELNDLEMGSPQDIQDDHDGNGDDESHGDLPSQQDIPPLSNDESTSDSLSSQSSDYDSGNDWETDEETKNVNFFKQVTTARLVAESLSESDFSALRTFCYQSKVQLGPNAFEKLQCTYPELDIDSLKVFKIYCDLLGKNIEVLGRFMSHKYFKDHCDIALLVLMDGFAIFRKRKYTAWRLLAINLNLPSDIRCHVDEVLCLGNIPGPKGPKDFDSFLWPLYEEANELAIGIPAYDIINDEIFEEHAFICLGSGDILAVIRPPLPPSPRIIPYYIPFHRPPGCPPPQSYDPRNLPLRNHQQFIRHAKKVINARTQAESDRLAKLYGIKGLPMMANLHSLSYPLSFPYDLDHWKDYI</sequence>
<organism evidence="2 3">
    <name type="scientific">Sphaerobolus stellatus (strain SS14)</name>
    <dbReference type="NCBI Taxonomy" id="990650"/>
    <lineage>
        <taxon>Eukaryota</taxon>
        <taxon>Fungi</taxon>
        <taxon>Dikarya</taxon>
        <taxon>Basidiomycota</taxon>
        <taxon>Agaricomycotina</taxon>
        <taxon>Agaricomycetes</taxon>
        <taxon>Phallomycetidae</taxon>
        <taxon>Geastrales</taxon>
        <taxon>Sphaerobolaceae</taxon>
        <taxon>Sphaerobolus</taxon>
    </lineage>
</organism>
<proteinExistence type="predicted"/>
<dbReference type="OrthoDB" id="2404451at2759"/>
<name>A0A0C9VN54_SPHS4</name>